<evidence type="ECO:0000256" key="4">
    <source>
        <dbReference type="ARBA" id="ARBA00022692"/>
    </source>
</evidence>
<evidence type="ECO:0000256" key="1">
    <source>
        <dbReference type="ARBA" id="ARBA00004651"/>
    </source>
</evidence>
<proteinExistence type="inferred from homology"/>
<dbReference type="InterPro" id="IPR035906">
    <property type="entry name" value="MetI-like_sf"/>
</dbReference>
<keyword evidence="10" id="KW-1185">Reference proteome</keyword>
<evidence type="ECO:0000259" key="8">
    <source>
        <dbReference type="PROSITE" id="PS50928"/>
    </source>
</evidence>
<evidence type="ECO:0000256" key="2">
    <source>
        <dbReference type="ARBA" id="ARBA00022448"/>
    </source>
</evidence>
<feature type="domain" description="ABC transmembrane type-1" evidence="8">
    <location>
        <begin position="71"/>
        <end position="279"/>
    </location>
</feature>
<dbReference type="CDD" id="cd06261">
    <property type="entry name" value="TM_PBP2"/>
    <property type="match status" value="1"/>
</dbReference>
<keyword evidence="6 7" id="KW-0472">Membrane</keyword>
<comment type="subcellular location">
    <subcellularLocation>
        <location evidence="1 7">Cell membrane</location>
        <topology evidence="1 7">Multi-pass membrane protein</topology>
    </subcellularLocation>
</comment>
<dbReference type="InterPro" id="IPR000515">
    <property type="entry name" value="MetI-like"/>
</dbReference>
<dbReference type="Pfam" id="PF00528">
    <property type="entry name" value="BPD_transp_1"/>
    <property type="match status" value="1"/>
</dbReference>
<evidence type="ECO:0000256" key="7">
    <source>
        <dbReference type="RuleBase" id="RU363032"/>
    </source>
</evidence>
<evidence type="ECO:0000313" key="10">
    <source>
        <dbReference type="Proteomes" id="UP001493487"/>
    </source>
</evidence>
<dbReference type="Proteomes" id="UP001493487">
    <property type="component" value="Unassembled WGS sequence"/>
</dbReference>
<organism evidence="9 10">
    <name type="scientific">Cohnella silvisoli</name>
    <dbReference type="NCBI Taxonomy" id="2873699"/>
    <lineage>
        <taxon>Bacteria</taxon>
        <taxon>Bacillati</taxon>
        <taxon>Bacillota</taxon>
        <taxon>Bacilli</taxon>
        <taxon>Bacillales</taxon>
        <taxon>Paenibacillaceae</taxon>
        <taxon>Cohnella</taxon>
    </lineage>
</organism>
<keyword evidence="5 7" id="KW-1133">Transmembrane helix</keyword>
<keyword evidence="2 7" id="KW-0813">Transport</keyword>
<dbReference type="PROSITE" id="PS50928">
    <property type="entry name" value="ABC_TM1"/>
    <property type="match status" value="1"/>
</dbReference>
<dbReference type="PANTHER" id="PTHR43744">
    <property type="entry name" value="ABC TRANSPORTER PERMEASE PROTEIN MG189-RELATED-RELATED"/>
    <property type="match status" value="1"/>
</dbReference>
<keyword evidence="3" id="KW-1003">Cell membrane</keyword>
<keyword evidence="4 7" id="KW-0812">Transmembrane</keyword>
<comment type="similarity">
    <text evidence="7">Belongs to the binding-protein-dependent transport system permease family.</text>
</comment>
<dbReference type="EMBL" id="JASKHM010000005">
    <property type="protein sequence ID" value="MEQ4482825.1"/>
    <property type="molecule type" value="Genomic_DNA"/>
</dbReference>
<evidence type="ECO:0000256" key="5">
    <source>
        <dbReference type="ARBA" id="ARBA00022989"/>
    </source>
</evidence>
<feature type="transmembrane region" description="Helical" evidence="7">
    <location>
        <begin position="266"/>
        <end position="289"/>
    </location>
</feature>
<feature type="transmembrane region" description="Helical" evidence="7">
    <location>
        <begin position="112"/>
        <end position="131"/>
    </location>
</feature>
<comment type="caution">
    <text evidence="9">The sequence shown here is derived from an EMBL/GenBank/DDBJ whole genome shotgun (WGS) entry which is preliminary data.</text>
</comment>
<reference evidence="9 10" key="1">
    <citation type="journal article" date="2023" name="Genome Announc.">
        <title>Pan-Genome Analyses of the Genus Cohnella and Proposal of the Novel Species Cohnella silvisoli sp. nov., Isolated from Forest Soil.</title>
        <authorList>
            <person name="Wang C."/>
            <person name="Mao L."/>
            <person name="Bao G."/>
            <person name="Zhu H."/>
        </authorList>
    </citation>
    <scope>NUCLEOTIDE SEQUENCE [LARGE SCALE GENOMIC DNA]</scope>
    <source>
        <strain evidence="9 10">NL03-T5-1</strain>
    </source>
</reference>
<gene>
    <name evidence="9" type="ORF">QJS35_10495</name>
</gene>
<dbReference type="RefSeq" id="WP_232185683.1">
    <property type="nucleotide sequence ID" value="NZ_JAIOAP010000005.1"/>
</dbReference>
<evidence type="ECO:0000256" key="3">
    <source>
        <dbReference type="ARBA" id="ARBA00022475"/>
    </source>
</evidence>
<accession>A0ABV1KRV6</accession>
<protein>
    <submittedName>
        <fullName evidence="9">Carbohydrate ABC transporter permease</fullName>
    </submittedName>
</protein>
<dbReference type="Gene3D" id="1.10.3720.10">
    <property type="entry name" value="MetI-like"/>
    <property type="match status" value="1"/>
</dbReference>
<feature type="transmembrane region" description="Helical" evidence="7">
    <location>
        <begin position="71"/>
        <end position="100"/>
    </location>
</feature>
<sequence>MVQKSSPGRMLFQFANYSLLAIIAAVCCLPLIHIAAISFSSSSAATAGLVNVWPVDFTTMAYQYTLSKSEFLTSFLVALERIAIGVPLAMLLTVLVAFPLSKESRHFRFRSVYVWYFVVTILFNGGLIPFYVLLKELHLLDTIWALTLPAAVPVFNVILLLNFMRGLPRELSEAAYIDGAGHWSTLWKVIFPLSKPVLATVLLFTCVTHWNSWFDGLILMNDPHNYPLQSYLQTVIINQDPRFMTVSELKVLSEVSNRTAKAAQTLVAALPILLVYPFLQRFFISGIVLGSVKG</sequence>
<evidence type="ECO:0000313" key="9">
    <source>
        <dbReference type="EMBL" id="MEQ4482825.1"/>
    </source>
</evidence>
<dbReference type="PANTHER" id="PTHR43744:SF9">
    <property type="entry name" value="POLYGALACTURONAN_RHAMNOGALACTURONAN TRANSPORT SYSTEM PERMEASE PROTEIN YTCP"/>
    <property type="match status" value="1"/>
</dbReference>
<feature type="transmembrane region" description="Helical" evidence="7">
    <location>
        <begin position="143"/>
        <end position="163"/>
    </location>
</feature>
<dbReference type="SUPFAM" id="SSF161098">
    <property type="entry name" value="MetI-like"/>
    <property type="match status" value="1"/>
</dbReference>
<evidence type="ECO:0000256" key="6">
    <source>
        <dbReference type="ARBA" id="ARBA00023136"/>
    </source>
</evidence>
<name>A0ABV1KRV6_9BACL</name>